<keyword evidence="6" id="KW-1185">Reference proteome</keyword>
<evidence type="ECO:0000313" key="6">
    <source>
        <dbReference type="Proteomes" id="UP001564408"/>
    </source>
</evidence>
<evidence type="ECO:0000313" key="5">
    <source>
        <dbReference type="EMBL" id="MEY6430861.1"/>
    </source>
</evidence>
<dbReference type="InterPro" id="IPR018060">
    <property type="entry name" value="HTH_AraC"/>
</dbReference>
<dbReference type="PROSITE" id="PS01124">
    <property type="entry name" value="HTH_ARAC_FAMILY_2"/>
    <property type="match status" value="1"/>
</dbReference>
<gene>
    <name evidence="5" type="ORF">ABC977_00380</name>
</gene>
<dbReference type="RefSeq" id="WP_369665245.1">
    <property type="nucleotide sequence ID" value="NZ_JBDKXB010000001.1"/>
</dbReference>
<feature type="domain" description="HTH araC/xylS-type" evidence="4">
    <location>
        <begin position="252"/>
        <end position="350"/>
    </location>
</feature>
<name>A0ABV4B9E8_9GAMM</name>
<keyword evidence="2" id="KW-0238">DNA-binding</keyword>
<sequence>MSVRPPPNRPPIRMESRLARAEDLRVQPLLVIPPLLCEFGIDPGIVLERAGIDPRAFVDPEQRLPFEQVGRLLDECAALTGCPWFGLRLGERAGAAVFGLIGELAGQSATVGAGLRSMILHFHLHDRGAAPVLHTGPGQDVQLAYVIHARGMRGAAQVADGAIAIGYHLLRGLCGPGWAPIRVTFSHRAPSDAAPYREFFGSPVHFDRGRSALVFAAKWLQRPIAGADARRREDLLRRIAEIERAKPALFTDKVRQVLIELMVIGKPSIEATCKLLGVSRRTLYRRLEAEGARPGDLLDEMNESVAKQLLMESRMPLSDIAAILHYSEATAFSRVFKGWTGMTPSAYRRQFANSPTP</sequence>
<dbReference type="SMART" id="SM00342">
    <property type="entry name" value="HTH_ARAC"/>
    <property type="match status" value="1"/>
</dbReference>
<dbReference type="SUPFAM" id="SSF46689">
    <property type="entry name" value="Homeodomain-like"/>
    <property type="match status" value="1"/>
</dbReference>
<dbReference type="PANTHER" id="PTHR47894">
    <property type="entry name" value="HTH-TYPE TRANSCRIPTIONAL REGULATOR GADX"/>
    <property type="match status" value="1"/>
</dbReference>
<organism evidence="5 6">
    <name type="scientific">Thioalkalicoccus limnaeus</name>
    <dbReference type="NCBI Taxonomy" id="120681"/>
    <lineage>
        <taxon>Bacteria</taxon>
        <taxon>Pseudomonadati</taxon>
        <taxon>Pseudomonadota</taxon>
        <taxon>Gammaproteobacteria</taxon>
        <taxon>Chromatiales</taxon>
        <taxon>Chromatiaceae</taxon>
        <taxon>Thioalkalicoccus</taxon>
    </lineage>
</organism>
<dbReference type="EMBL" id="JBDKXB010000001">
    <property type="protein sequence ID" value="MEY6430861.1"/>
    <property type="molecule type" value="Genomic_DNA"/>
</dbReference>
<dbReference type="Pfam" id="PF12833">
    <property type="entry name" value="HTH_18"/>
    <property type="match status" value="1"/>
</dbReference>
<evidence type="ECO:0000259" key="4">
    <source>
        <dbReference type="PROSITE" id="PS01124"/>
    </source>
</evidence>
<dbReference type="Proteomes" id="UP001564408">
    <property type="component" value="Unassembled WGS sequence"/>
</dbReference>
<dbReference type="PANTHER" id="PTHR47894:SF4">
    <property type="entry name" value="HTH-TYPE TRANSCRIPTIONAL REGULATOR GADX"/>
    <property type="match status" value="1"/>
</dbReference>
<dbReference type="InterPro" id="IPR032687">
    <property type="entry name" value="AraC-type_N"/>
</dbReference>
<dbReference type="Gene3D" id="1.10.10.60">
    <property type="entry name" value="Homeodomain-like"/>
    <property type="match status" value="1"/>
</dbReference>
<evidence type="ECO:0000256" key="1">
    <source>
        <dbReference type="ARBA" id="ARBA00023015"/>
    </source>
</evidence>
<keyword evidence="3" id="KW-0804">Transcription</keyword>
<protein>
    <submittedName>
        <fullName evidence="5">AraC family transcriptional regulator</fullName>
    </submittedName>
</protein>
<evidence type="ECO:0000256" key="3">
    <source>
        <dbReference type="ARBA" id="ARBA00023163"/>
    </source>
</evidence>
<accession>A0ABV4B9E8</accession>
<keyword evidence="1" id="KW-0805">Transcription regulation</keyword>
<dbReference type="InterPro" id="IPR009057">
    <property type="entry name" value="Homeodomain-like_sf"/>
</dbReference>
<evidence type="ECO:0000256" key="2">
    <source>
        <dbReference type="ARBA" id="ARBA00023125"/>
    </source>
</evidence>
<reference evidence="5 6" key="1">
    <citation type="submission" date="2024-05" db="EMBL/GenBank/DDBJ databases">
        <title>Genome Sequence and Characterization of the New Strain Purple Sulfur Bacterium of Genus Thioalkalicoccus.</title>
        <authorList>
            <person name="Bryantseva I.A."/>
            <person name="Kyndt J.A."/>
            <person name="Imhoff J.F."/>
        </authorList>
    </citation>
    <scope>NUCLEOTIDE SEQUENCE [LARGE SCALE GENOMIC DNA]</scope>
    <source>
        <strain evidence="5 6">Um2</strain>
    </source>
</reference>
<dbReference type="Pfam" id="PF12625">
    <property type="entry name" value="Arabinose_bd"/>
    <property type="match status" value="1"/>
</dbReference>
<comment type="caution">
    <text evidence="5">The sequence shown here is derived from an EMBL/GenBank/DDBJ whole genome shotgun (WGS) entry which is preliminary data.</text>
</comment>
<proteinExistence type="predicted"/>